<protein>
    <submittedName>
        <fullName evidence="1">Uncharacterized protein</fullName>
    </submittedName>
</protein>
<gene>
    <name evidence="1" type="ORF">HPB50_011905</name>
</gene>
<keyword evidence="2" id="KW-1185">Reference proteome</keyword>
<dbReference type="EMBL" id="CM023481">
    <property type="protein sequence ID" value="KAH6946152.1"/>
    <property type="molecule type" value="Genomic_DNA"/>
</dbReference>
<comment type="caution">
    <text evidence="1">The sequence shown here is derived from an EMBL/GenBank/DDBJ whole genome shotgun (WGS) entry which is preliminary data.</text>
</comment>
<name>A0ACB7TIL0_HYAAI</name>
<dbReference type="Proteomes" id="UP000821845">
    <property type="component" value="Chromosome 1"/>
</dbReference>
<evidence type="ECO:0000313" key="2">
    <source>
        <dbReference type="Proteomes" id="UP000821845"/>
    </source>
</evidence>
<reference evidence="1" key="1">
    <citation type="submission" date="2020-05" db="EMBL/GenBank/DDBJ databases">
        <title>Large-scale comparative analyses of tick genomes elucidate their genetic diversity and vector capacities.</title>
        <authorList>
            <person name="Jia N."/>
            <person name="Wang J."/>
            <person name="Shi W."/>
            <person name="Du L."/>
            <person name="Sun Y."/>
            <person name="Zhan W."/>
            <person name="Jiang J."/>
            <person name="Wang Q."/>
            <person name="Zhang B."/>
            <person name="Ji P."/>
            <person name="Sakyi L.B."/>
            <person name="Cui X."/>
            <person name="Yuan T."/>
            <person name="Jiang B."/>
            <person name="Yang W."/>
            <person name="Lam T.T.-Y."/>
            <person name="Chang Q."/>
            <person name="Ding S."/>
            <person name="Wang X."/>
            <person name="Zhu J."/>
            <person name="Ruan X."/>
            <person name="Zhao L."/>
            <person name="Wei J."/>
            <person name="Que T."/>
            <person name="Du C."/>
            <person name="Cheng J."/>
            <person name="Dai P."/>
            <person name="Han X."/>
            <person name="Huang E."/>
            <person name="Gao Y."/>
            <person name="Liu J."/>
            <person name="Shao H."/>
            <person name="Ye R."/>
            <person name="Li L."/>
            <person name="Wei W."/>
            <person name="Wang X."/>
            <person name="Wang C."/>
            <person name="Yang T."/>
            <person name="Huo Q."/>
            <person name="Li W."/>
            <person name="Guo W."/>
            <person name="Chen H."/>
            <person name="Zhou L."/>
            <person name="Ni X."/>
            <person name="Tian J."/>
            <person name="Zhou Y."/>
            <person name="Sheng Y."/>
            <person name="Liu T."/>
            <person name="Pan Y."/>
            <person name="Xia L."/>
            <person name="Li J."/>
            <person name="Zhao F."/>
            <person name="Cao W."/>
        </authorList>
    </citation>
    <scope>NUCLEOTIDE SEQUENCE</scope>
    <source>
        <strain evidence="1">Hyas-2018</strain>
    </source>
</reference>
<proteinExistence type="predicted"/>
<evidence type="ECO:0000313" key="1">
    <source>
        <dbReference type="EMBL" id="KAH6946152.1"/>
    </source>
</evidence>
<accession>A0ACB7TIL0</accession>
<sequence>MARREEQATAVKAPGTLPNEELPASSYWHLVSHNHEEPTEECRRRFGCRITDLQFHRATGVFAPTEENNTVKIHALILAPPGAPYESRARVRGTAHNQSLRTPCF</sequence>
<organism evidence="1 2">
    <name type="scientific">Hyalomma asiaticum</name>
    <name type="common">Tick</name>
    <dbReference type="NCBI Taxonomy" id="266040"/>
    <lineage>
        <taxon>Eukaryota</taxon>
        <taxon>Metazoa</taxon>
        <taxon>Ecdysozoa</taxon>
        <taxon>Arthropoda</taxon>
        <taxon>Chelicerata</taxon>
        <taxon>Arachnida</taxon>
        <taxon>Acari</taxon>
        <taxon>Parasitiformes</taxon>
        <taxon>Ixodida</taxon>
        <taxon>Ixodoidea</taxon>
        <taxon>Ixodidae</taxon>
        <taxon>Hyalomminae</taxon>
        <taxon>Hyalomma</taxon>
    </lineage>
</organism>